<dbReference type="RefSeq" id="WP_096399588.1">
    <property type="nucleotide sequence ID" value="NZ_AP017368.1"/>
</dbReference>
<dbReference type="PANTHER" id="PTHR12589:SF7">
    <property type="entry name" value="6-PYRUVOYL TETRAHYDROBIOPTERIN SYNTHASE"/>
    <property type="match status" value="1"/>
</dbReference>
<dbReference type="UniPathway" id="UPA00391"/>
<feature type="binding site" evidence="10">
    <location>
        <position position="31"/>
    </location>
    <ligand>
        <name>Zn(2+)</name>
        <dbReference type="ChEBI" id="CHEBI:29105"/>
    </ligand>
</feature>
<comment type="catalytic activity">
    <reaction evidence="7 8">
        <text>7,8-dihydroneopterin 3'-triphosphate + H2O = 6-carboxy-5,6,7,8-tetrahydropterin + triphosphate + acetaldehyde + 2 H(+)</text>
        <dbReference type="Rhea" id="RHEA:27966"/>
        <dbReference type="ChEBI" id="CHEBI:15343"/>
        <dbReference type="ChEBI" id="CHEBI:15377"/>
        <dbReference type="ChEBI" id="CHEBI:15378"/>
        <dbReference type="ChEBI" id="CHEBI:18036"/>
        <dbReference type="ChEBI" id="CHEBI:58462"/>
        <dbReference type="ChEBI" id="CHEBI:61032"/>
        <dbReference type="EC" id="4.1.2.50"/>
    </reaction>
</comment>
<evidence type="ECO:0000256" key="10">
    <source>
        <dbReference type="PIRSR" id="PIRSR006113-2"/>
    </source>
</evidence>
<evidence type="ECO:0000256" key="5">
    <source>
        <dbReference type="ARBA" id="ARBA00022833"/>
    </source>
</evidence>
<keyword evidence="6 8" id="KW-0456">Lyase</keyword>
<dbReference type="Pfam" id="PF01242">
    <property type="entry name" value="PTPS"/>
    <property type="match status" value="1"/>
</dbReference>
<dbReference type="PIRSF" id="PIRSF006113">
    <property type="entry name" value="PTP_synth"/>
    <property type="match status" value="1"/>
</dbReference>
<keyword evidence="12" id="KW-1185">Reference proteome</keyword>
<comment type="similarity">
    <text evidence="2 8">Belongs to the PTPS family. QueD subfamily.</text>
</comment>
<dbReference type="Gene3D" id="3.30.479.10">
    <property type="entry name" value="6-pyruvoyl tetrahydropterin synthase/QueD"/>
    <property type="match status" value="1"/>
</dbReference>
<dbReference type="EC" id="4.-.-.-" evidence="8"/>
<proteinExistence type="inferred from homology"/>
<keyword evidence="5 8" id="KW-0862">Zinc</keyword>
<evidence type="ECO:0000256" key="2">
    <source>
        <dbReference type="ARBA" id="ARBA00008900"/>
    </source>
</evidence>
<dbReference type="InterPro" id="IPR007115">
    <property type="entry name" value="6-PTP_synth/QueD"/>
</dbReference>
<dbReference type="SUPFAM" id="SSF55620">
    <property type="entry name" value="Tetrahydrobiopterin biosynthesis enzymes-like"/>
    <property type="match status" value="1"/>
</dbReference>
<protein>
    <recommendedName>
        <fullName evidence="3 8">6-carboxy-5,6,7,8-tetrahydropterin synthase</fullName>
        <ecNumber evidence="8">4.-.-.-</ecNumber>
    </recommendedName>
</protein>
<dbReference type="PANTHER" id="PTHR12589">
    <property type="entry name" value="PYRUVOYL TETRAHYDROBIOPTERIN SYNTHASE"/>
    <property type="match status" value="1"/>
</dbReference>
<dbReference type="Proteomes" id="UP000242645">
    <property type="component" value="Chromosome"/>
</dbReference>
<evidence type="ECO:0000256" key="9">
    <source>
        <dbReference type="PIRSR" id="PIRSR006113-1"/>
    </source>
</evidence>
<dbReference type="AlphaFoldDB" id="A0A1J1E3Q7"/>
<evidence type="ECO:0000313" key="12">
    <source>
        <dbReference type="Proteomes" id="UP000242645"/>
    </source>
</evidence>
<gene>
    <name evidence="11" type="primary">queD</name>
    <name evidence="11" type="ORF">RSDT_0560</name>
</gene>
<evidence type="ECO:0000256" key="3">
    <source>
        <dbReference type="ARBA" id="ARBA00018141"/>
    </source>
</evidence>
<feature type="active site" description="Charge relay system" evidence="9">
    <location>
        <position position="72"/>
    </location>
</feature>
<keyword evidence="8" id="KW-0671">Queuosine biosynthesis</keyword>
<organism evidence="11 12">
    <name type="scientific">Candidatus Desulfovibrio trichonymphae</name>
    <dbReference type="NCBI Taxonomy" id="1725232"/>
    <lineage>
        <taxon>Bacteria</taxon>
        <taxon>Pseudomonadati</taxon>
        <taxon>Thermodesulfobacteriota</taxon>
        <taxon>Desulfovibrionia</taxon>
        <taxon>Desulfovibrionales</taxon>
        <taxon>Desulfovibrionaceae</taxon>
        <taxon>Desulfovibrio</taxon>
    </lineage>
</organism>
<dbReference type="InterPro" id="IPR038418">
    <property type="entry name" value="6-PTP_synth/QueD_sf"/>
</dbReference>
<dbReference type="EMBL" id="AP017368">
    <property type="protein sequence ID" value="BAV92072.1"/>
    <property type="molecule type" value="Genomic_DNA"/>
</dbReference>
<feature type="binding site" evidence="10">
    <location>
        <position position="33"/>
    </location>
    <ligand>
        <name>Zn(2+)</name>
        <dbReference type="ChEBI" id="CHEBI:29105"/>
    </ligand>
</feature>
<dbReference type="KEGG" id="dtr:RSDT_0560"/>
<evidence type="ECO:0000256" key="6">
    <source>
        <dbReference type="ARBA" id="ARBA00023239"/>
    </source>
</evidence>
<dbReference type="GO" id="GO:0046872">
    <property type="term" value="F:metal ion binding"/>
    <property type="evidence" value="ECO:0007669"/>
    <property type="project" value="UniProtKB-KW"/>
</dbReference>
<sequence length="147" mass="16274">MARSLWRLTVRDEFSAGHALRGYEGKCENLHGHNFAVEVTVEGRCLTPDTSLLLDFKTLKNVLKDVLEDLDHHTLNQTPPFDAVNPSSENLSRYIWQTVAAHLAGHPDRQAAAVRLVSVSVSEKSAQSATYMEIQENGESDTPSMPS</sequence>
<comment type="pathway">
    <text evidence="1 8">Purine metabolism; 7-cyano-7-deazaguanine biosynthesis.</text>
</comment>
<accession>A0A1J1E3Q7</accession>
<dbReference type="NCBIfam" id="TIGR03367">
    <property type="entry name" value="queuosine_QueD"/>
    <property type="match status" value="1"/>
</dbReference>
<feature type="binding site" evidence="10">
    <location>
        <position position="18"/>
    </location>
    <ligand>
        <name>Zn(2+)</name>
        <dbReference type="ChEBI" id="CHEBI:29105"/>
    </ligand>
</feature>
<reference evidence="11 12" key="1">
    <citation type="journal article" date="2017" name="ISME J.">
        <title>Genome of 'Ca. Desulfovibrio trichonymphae', an H2-oxidizing bacterium in a tripartite symbiotic system within a protist cell in the termite gut.</title>
        <authorList>
            <person name="Kuwahara H."/>
            <person name="Yuki M."/>
            <person name="Izawa K."/>
            <person name="Ohkuma M."/>
            <person name="Hongoh Y."/>
        </authorList>
    </citation>
    <scope>NUCLEOTIDE SEQUENCE [LARGE SCALE GENOMIC DNA]</scope>
    <source>
        <strain evidence="11 12">Rs-N31</strain>
    </source>
</reference>
<name>A0A1J1E3Q7_9BACT</name>
<evidence type="ECO:0000256" key="4">
    <source>
        <dbReference type="ARBA" id="ARBA00022723"/>
    </source>
</evidence>
<feature type="active site" description="Charge relay system" evidence="9">
    <location>
        <position position="123"/>
    </location>
</feature>
<evidence type="ECO:0000256" key="1">
    <source>
        <dbReference type="ARBA" id="ARBA00005061"/>
    </source>
</evidence>
<dbReference type="OrthoDB" id="9804698at2"/>
<evidence type="ECO:0000256" key="8">
    <source>
        <dbReference type="PIRNR" id="PIRNR006113"/>
    </source>
</evidence>
<keyword evidence="4 8" id="KW-0479">Metal-binding</keyword>
<comment type="cofactor">
    <cofactor evidence="8 10">
        <name>Zn(2+)</name>
        <dbReference type="ChEBI" id="CHEBI:29105"/>
    </cofactor>
    <text evidence="8 10">Binds 1 zinc ion per subunit.</text>
</comment>
<evidence type="ECO:0000256" key="7">
    <source>
        <dbReference type="ARBA" id="ARBA00048807"/>
    </source>
</evidence>
<dbReference type="GO" id="GO:0070497">
    <property type="term" value="F:6-carboxytetrahydropterin synthase activity"/>
    <property type="evidence" value="ECO:0007669"/>
    <property type="project" value="UniProtKB-EC"/>
</dbReference>
<feature type="active site" description="Proton acceptor" evidence="9">
    <location>
        <position position="27"/>
    </location>
</feature>
<evidence type="ECO:0000313" key="11">
    <source>
        <dbReference type="EMBL" id="BAV92072.1"/>
    </source>
</evidence>
<dbReference type="GO" id="GO:0008616">
    <property type="term" value="P:tRNA queuosine(34) biosynthetic process"/>
    <property type="evidence" value="ECO:0007669"/>
    <property type="project" value="UniProtKB-KW"/>
</dbReference>